<protein>
    <submittedName>
        <fullName evidence="2">Uncharacterized protein</fullName>
    </submittedName>
</protein>
<name>A0A2U1JTR7_9FLAO</name>
<accession>A0A2U1JTR7</accession>
<keyword evidence="3" id="KW-1185">Reference proteome</keyword>
<keyword evidence="1" id="KW-0732">Signal</keyword>
<sequence length="120" mass="13514">MKTFFKKYNTNNRRIHFLVVFVFFGFSSFAQASFNSTDLNVSAKVFNVVTDELPVKASSSATLNSNTNFILWFMGTKVGPNKTKSNEGVYTKNQIISTGIVPNHLLMKTLLKKTINSKFC</sequence>
<feature type="signal peptide" evidence="1">
    <location>
        <begin position="1"/>
        <end position="32"/>
    </location>
</feature>
<dbReference type="Proteomes" id="UP000245618">
    <property type="component" value="Unassembled WGS sequence"/>
</dbReference>
<evidence type="ECO:0000313" key="3">
    <source>
        <dbReference type="Proteomes" id="UP000245618"/>
    </source>
</evidence>
<reference evidence="2 3" key="1">
    <citation type="submission" date="2018-04" db="EMBL/GenBank/DDBJ databases">
        <title>Flavobacterium sp. nov., isolated from glacier ice.</title>
        <authorList>
            <person name="Liu Q."/>
            <person name="Xin Y.-H."/>
        </authorList>
    </citation>
    <scope>NUCLEOTIDE SEQUENCE [LARGE SCALE GENOMIC DNA]</scope>
    <source>
        <strain evidence="2 3">LB2P30</strain>
    </source>
</reference>
<dbReference type="EMBL" id="QCZH01000012">
    <property type="protein sequence ID" value="PWA08590.1"/>
    <property type="molecule type" value="Genomic_DNA"/>
</dbReference>
<evidence type="ECO:0000256" key="1">
    <source>
        <dbReference type="SAM" id="SignalP"/>
    </source>
</evidence>
<gene>
    <name evidence="2" type="ORF">DB891_11320</name>
</gene>
<dbReference type="OrthoDB" id="1376385at2"/>
<proteinExistence type="predicted"/>
<dbReference type="AlphaFoldDB" id="A0A2U1JTR7"/>
<organism evidence="2 3">
    <name type="scientific">Flavobacterium laiguense</name>
    <dbReference type="NCBI Taxonomy" id="2169409"/>
    <lineage>
        <taxon>Bacteria</taxon>
        <taxon>Pseudomonadati</taxon>
        <taxon>Bacteroidota</taxon>
        <taxon>Flavobacteriia</taxon>
        <taxon>Flavobacteriales</taxon>
        <taxon>Flavobacteriaceae</taxon>
        <taxon>Flavobacterium</taxon>
    </lineage>
</organism>
<comment type="caution">
    <text evidence="2">The sequence shown here is derived from an EMBL/GenBank/DDBJ whole genome shotgun (WGS) entry which is preliminary data.</text>
</comment>
<feature type="chain" id="PRO_5015533452" evidence="1">
    <location>
        <begin position="33"/>
        <end position="120"/>
    </location>
</feature>
<dbReference type="RefSeq" id="WP_124019513.1">
    <property type="nucleotide sequence ID" value="NZ_QCZH01000012.1"/>
</dbReference>
<evidence type="ECO:0000313" key="2">
    <source>
        <dbReference type="EMBL" id="PWA08590.1"/>
    </source>
</evidence>